<name>A0AAN8J4P4_PATCE</name>
<dbReference type="EMBL" id="JAZGQO010000015">
    <property type="protein sequence ID" value="KAK6169519.1"/>
    <property type="molecule type" value="Genomic_DNA"/>
</dbReference>
<sequence length="191" mass="22071">MYGIMIHRHGGRKWINFLKLLLIHKCHPSSLDTPGEDGIMLLQWILEKEEADLIWYLVTENCSLEGLDLPYVKNKFQFSNMLLLSKILFESGAPKSEIKNINLSSVLNTGLSFTTYNLMLEESDDKQQLDEFYNFCNSRSLKSRCRREIRNGIGPGISSKITQVGLPKYLQDYVVMKDLIPEKYFTLVINN</sequence>
<accession>A0AAN8J4P4</accession>
<keyword evidence="3" id="KW-1185">Reference proteome</keyword>
<organism evidence="2 3">
    <name type="scientific">Patella caerulea</name>
    <name type="common">Rayed Mediterranean limpet</name>
    <dbReference type="NCBI Taxonomy" id="87958"/>
    <lineage>
        <taxon>Eukaryota</taxon>
        <taxon>Metazoa</taxon>
        <taxon>Spiralia</taxon>
        <taxon>Lophotrochozoa</taxon>
        <taxon>Mollusca</taxon>
        <taxon>Gastropoda</taxon>
        <taxon>Patellogastropoda</taxon>
        <taxon>Patelloidea</taxon>
        <taxon>Patellidae</taxon>
        <taxon>Patella</taxon>
    </lineage>
</organism>
<evidence type="ECO:0000259" key="1">
    <source>
        <dbReference type="PROSITE" id="PS50225"/>
    </source>
</evidence>
<proteinExistence type="predicted"/>
<gene>
    <name evidence="2" type="ORF">SNE40_020559</name>
</gene>
<dbReference type="InterPro" id="IPR001496">
    <property type="entry name" value="SOCS_box"/>
</dbReference>
<protein>
    <recommendedName>
        <fullName evidence="1">SOCS box domain-containing protein</fullName>
    </recommendedName>
</protein>
<dbReference type="PROSITE" id="PS50225">
    <property type="entry name" value="SOCS"/>
    <property type="match status" value="1"/>
</dbReference>
<reference evidence="2 3" key="1">
    <citation type="submission" date="2024-01" db="EMBL/GenBank/DDBJ databases">
        <title>The genome of the rayed Mediterranean limpet Patella caerulea (Linnaeus, 1758).</title>
        <authorList>
            <person name="Anh-Thu Weber A."/>
            <person name="Halstead-Nussloch G."/>
        </authorList>
    </citation>
    <scope>NUCLEOTIDE SEQUENCE [LARGE SCALE GENOMIC DNA]</scope>
    <source>
        <strain evidence="2">AATW-2023a</strain>
        <tissue evidence="2">Whole specimen</tissue>
    </source>
</reference>
<feature type="domain" description="SOCS box" evidence="1">
    <location>
        <begin position="128"/>
        <end position="174"/>
    </location>
</feature>
<evidence type="ECO:0000313" key="3">
    <source>
        <dbReference type="Proteomes" id="UP001347796"/>
    </source>
</evidence>
<dbReference type="AlphaFoldDB" id="A0AAN8J4P4"/>
<dbReference type="Proteomes" id="UP001347796">
    <property type="component" value="Unassembled WGS sequence"/>
</dbReference>
<comment type="caution">
    <text evidence="2">The sequence shown here is derived from an EMBL/GenBank/DDBJ whole genome shotgun (WGS) entry which is preliminary data.</text>
</comment>
<evidence type="ECO:0000313" key="2">
    <source>
        <dbReference type="EMBL" id="KAK6169519.1"/>
    </source>
</evidence>